<evidence type="ECO:0000313" key="3">
    <source>
        <dbReference type="Proteomes" id="UP001321749"/>
    </source>
</evidence>
<keyword evidence="1" id="KW-0732">Signal</keyword>
<evidence type="ECO:0000313" key="2">
    <source>
        <dbReference type="EMBL" id="KAK4465570.1"/>
    </source>
</evidence>
<name>A0AAV9HZX0_9PEZI</name>
<dbReference type="EMBL" id="MU864938">
    <property type="protein sequence ID" value="KAK4465570.1"/>
    <property type="molecule type" value="Genomic_DNA"/>
</dbReference>
<comment type="caution">
    <text evidence="2">The sequence shown here is derived from an EMBL/GenBank/DDBJ whole genome shotgun (WGS) entry which is preliminary data.</text>
</comment>
<sequence>MKFSLPITLLAIAAVDAAAVQEDKRFCNTEGQACHTVARAADAFTNAIKASTVTARDNSPAAVIAQRQLDELALAIAASQADPIAFYTALSLGAPLEYTSTEKREAAPQWCTRFPGQPCWKRSSSPQAAEEYKRCAQEGSSCWQAKRAAEAVINTIQNSDFAKREAAPQWCTRFPGQPCWKRDASPEAACNAPNGACTKAARDAHAMYNVARYILDTSA</sequence>
<reference evidence="2" key="2">
    <citation type="submission" date="2023-06" db="EMBL/GenBank/DDBJ databases">
        <authorList>
            <consortium name="Lawrence Berkeley National Laboratory"/>
            <person name="Mondo S.J."/>
            <person name="Hensen N."/>
            <person name="Bonometti L."/>
            <person name="Westerberg I."/>
            <person name="Brannstrom I.O."/>
            <person name="Guillou S."/>
            <person name="Cros-Aarteil S."/>
            <person name="Calhoun S."/>
            <person name="Haridas S."/>
            <person name="Kuo A."/>
            <person name="Pangilinan J."/>
            <person name="Riley R."/>
            <person name="Labutti K."/>
            <person name="Andreopoulos B."/>
            <person name="Lipzen A."/>
            <person name="Chen C."/>
            <person name="Yanf M."/>
            <person name="Daum C."/>
            <person name="Ng V."/>
            <person name="Clum A."/>
            <person name="Steindorff A."/>
            <person name="Ohm R."/>
            <person name="Martin F."/>
            <person name="Silar P."/>
            <person name="Natvig D."/>
            <person name="Lalanne C."/>
            <person name="Gautier V."/>
            <person name="Ament-Velasquez S.L."/>
            <person name="Kruys A."/>
            <person name="Hutchinson M.I."/>
            <person name="Powell A.J."/>
            <person name="Barry K."/>
            <person name="Miller A.N."/>
            <person name="Grigoriev I.V."/>
            <person name="Debuchy R."/>
            <person name="Gladieux P."/>
            <person name="Thoren M.H."/>
            <person name="Johannesson H."/>
        </authorList>
    </citation>
    <scope>NUCLEOTIDE SEQUENCE</scope>
    <source>
        <strain evidence="2">PSN324</strain>
    </source>
</reference>
<organism evidence="2 3">
    <name type="scientific">Cladorrhinum samala</name>
    <dbReference type="NCBI Taxonomy" id="585594"/>
    <lineage>
        <taxon>Eukaryota</taxon>
        <taxon>Fungi</taxon>
        <taxon>Dikarya</taxon>
        <taxon>Ascomycota</taxon>
        <taxon>Pezizomycotina</taxon>
        <taxon>Sordariomycetes</taxon>
        <taxon>Sordariomycetidae</taxon>
        <taxon>Sordariales</taxon>
        <taxon>Podosporaceae</taxon>
        <taxon>Cladorrhinum</taxon>
    </lineage>
</organism>
<dbReference type="Proteomes" id="UP001321749">
    <property type="component" value="Unassembled WGS sequence"/>
</dbReference>
<proteinExistence type="predicted"/>
<accession>A0AAV9HZX0</accession>
<evidence type="ECO:0000256" key="1">
    <source>
        <dbReference type="SAM" id="SignalP"/>
    </source>
</evidence>
<protein>
    <submittedName>
        <fullName evidence="2">Mat-specific pheromone encoded by the mfm protein</fullName>
    </submittedName>
</protein>
<feature type="chain" id="PRO_5043485559" evidence="1">
    <location>
        <begin position="20"/>
        <end position="219"/>
    </location>
</feature>
<gene>
    <name evidence="2" type="ORF">QBC42DRAFT_283210</name>
</gene>
<feature type="signal peptide" evidence="1">
    <location>
        <begin position="1"/>
        <end position="19"/>
    </location>
</feature>
<keyword evidence="3" id="KW-1185">Reference proteome</keyword>
<reference evidence="2" key="1">
    <citation type="journal article" date="2023" name="Mol. Phylogenet. Evol.">
        <title>Genome-scale phylogeny and comparative genomics of the fungal order Sordariales.</title>
        <authorList>
            <person name="Hensen N."/>
            <person name="Bonometti L."/>
            <person name="Westerberg I."/>
            <person name="Brannstrom I.O."/>
            <person name="Guillou S."/>
            <person name="Cros-Aarteil S."/>
            <person name="Calhoun S."/>
            <person name="Haridas S."/>
            <person name="Kuo A."/>
            <person name="Mondo S."/>
            <person name="Pangilinan J."/>
            <person name="Riley R."/>
            <person name="LaButti K."/>
            <person name="Andreopoulos B."/>
            <person name="Lipzen A."/>
            <person name="Chen C."/>
            <person name="Yan M."/>
            <person name="Daum C."/>
            <person name="Ng V."/>
            <person name="Clum A."/>
            <person name="Steindorff A."/>
            <person name="Ohm R.A."/>
            <person name="Martin F."/>
            <person name="Silar P."/>
            <person name="Natvig D.O."/>
            <person name="Lalanne C."/>
            <person name="Gautier V."/>
            <person name="Ament-Velasquez S.L."/>
            <person name="Kruys A."/>
            <person name="Hutchinson M.I."/>
            <person name="Powell A.J."/>
            <person name="Barry K."/>
            <person name="Miller A.N."/>
            <person name="Grigoriev I.V."/>
            <person name="Debuchy R."/>
            <person name="Gladieux P."/>
            <person name="Hiltunen Thoren M."/>
            <person name="Johannesson H."/>
        </authorList>
    </citation>
    <scope>NUCLEOTIDE SEQUENCE</scope>
    <source>
        <strain evidence="2">PSN324</strain>
    </source>
</reference>
<dbReference type="AlphaFoldDB" id="A0AAV9HZX0"/>